<evidence type="ECO:0000256" key="3">
    <source>
        <dbReference type="ARBA" id="ARBA00022833"/>
    </source>
</evidence>
<dbReference type="PROSITE" id="PS51128">
    <property type="entry name" value="ZF_DKSA_2"/>
    <property type="match status" value="1"/>
</dbReference>
<evidence type="ECO:0000256" key="2">
    <source>
        <dbReference type="ARBA" id="ARBA00022771"/>
    </source>
</evidence>
<name>A0ABU2NWV6_9ACTN</name>
<dbReference type="PANTHER" id="PTHR33823">
    <property type="entry name" value="RNA POLYMERASE-BINDING TRANSCRIPTION FACTOR DKSA-RELATED"/>
    <property type="match status" value="1"/>
</dbReference>
<keyword evidence="1" id="KW-0479">Metal-binding</keyword>
<accession>A0ABU2NWV6</accession>
<feature type="domain" description="Zinc finger DksA/TraR C4-type" evidence="5">
    <location>
        <begin position="85"/>
        <end position="116"/>
    </location>
</feature>
<keyword evidence="2" id="KW-0863">Zinc-finger</keyword>
<dbReference type="Proteomes" id="UP001183414">
    <property type="component" value="Unassembled WGS sequence"/>
</dbReference>
<organism evidence="6 7">
    <name type="scientific">Streptomyces hazeniae</name>
    <dbReference type="NCBI Taxonomy" id="3075538"/>
    <lineage>
        <taxon>Bacteria</taxon>
        <taxon>Bacillati</taxon>
        <taxon>Actinomycetota</taxon>
        <taxon>Actinomycetes</taxon>
        <taxon>Kitasatosporales</taxon>
        <taxon>Streptomycetaceae</taxon>
        <taxon>Streptomyces</taxon>
    </lineage>
</organism>
<keyword evidence="7" id="KW-1185">Reference proteome</keyword>
<dbReference type="PANTHER" id="PTHR33823:SF4">
    <property type="entry name" value="GENERAL STRESS PROTEIN 16O"/>
    <property type="match status" value="1"/>
</dbReference>
<dbReference type="Gene3D" id="1.20.120.910">
    <property type="entry name" value="DksA, coiled-coil domain"/>
    <property type="match status" value="1"/>
</dbReference>
<keyword evidence="3" id="KW-0862">Zinc</keyword>
<gene>
    <name evidence="6" type="ORF">RM572_19665</name>
</gene>
<dbReference type="InterPro" id="IPR000962">
    <property type="entry name" value="Znf_DskA_TraR"/>
</dbReference>
<evidence type="ECO:0000259" key="5">
    <source>
        <dbReference type="Pfam" id="PF01258"/>
    </source>
</evidence>
<proteinExistence type="predicted"/>
<sequence length="122" mass="13471">MVSNTSIGGTNLPPEDLAALRADLQEQRQFRLQQVWQLCEPATSRADAARTERCASQREVHVKLAASARMVLTDVNAALERMNQGRYGSCHRCAGPIGIRLLRVVPQARYCGNCQHVGEAVR</sequence>
<reference evidence="7" key="1">
    <citation type="submission" date="2023-07" db="EMBL/GenBank/DDBJ databases">
        <title>30 novel species of actinomycetes from the DSMZ collection.</title>
        <authorList>
            <person name="Nouioui I."/>
        </authorList>
    </citation>
    <scope>NUCLEOTIDE SEQUENCE [LARGE SCALE GENOMIC DNA]</scope>
    <source>
        <strain evidence="7">DSM 42041</strain>
    </source>
</reference>
<dbReference type="EMBL" id="JAVREQ010000018">
    <property type="protein sequence ID" value="MDT0380977.1"/>
    <property type="molecule type" value="Genomic_DNA"/>
</dbReference>
<evidence type="ECO:0000313" key="7">
    <source>
        <dbReference type="Proteomes" id="UP001183414"/>
    </source>
</evidence>
<evidence type="ECO:0000256" key="4">
    <source>
        <dbReference type="PROSITE-ProRule" id="PRU00510"/>
    </source>
</evidence>
<evidence type="ECO:0000313" key="6">
    <source>
        <dbReference type="EMBL" id="MDT0380977.1"/>
    </source>
</evidence>
<comment type="caution">
    <text evidence="6">The sequence shown here is derived from an EMBL/GenBank/DDBJ whole genome shotgun (WGS) entry which is preliminary data.</text>
</comment>
<evidence type="ECO:0000256" key="1">
    <source>
        <dbReference type="ARBA" id="ARBA00022723"/>
    </source>
</evidence>
<dbReference type="Pfam" id="PF01258">
    <property type="entry name" value="zf-dskA_traR"/>
    <property type="match status" value="1"/>
</dbReference>
<feature type="zinc finger region" description="dksA C4-type" evidence="4">
    <location>
        <begin position="90"/>
        <end position="114"/>
    </location>
</feature>
<protein>
    <submittedName>
        <fullName evidence="6">TraR/DksA C4-type zinc finger protein</fullName>
    </submittedName>
</protein>